<evidence type="ECO:0000256" key="1">
    <source>
        <dbReference type="SAM" id="MobiDB-lite"/>
    </source>
</evidence>
<feature type="compositionally biased region" description="Basic residues" evidence="1">
    <location>
        <begin position="381"/>
        <end position="391"/>
    </location>
</feature>
<protein>
    <submittedName>
        <fullName evidence="3">Thiamin biosynthesis protein</fullName>
    </submittedName>
</protein>
<feature type="domain" description="THIF-type NAD/FAD binding fold" evidence="2">
    <location>
        <begin position="124"/>
        <end position="317"/>
    </location>
</feature>
<comment type="caution">
    <text evidence="3">The sequence shown here is derived from an EMBL/GenBank/DDBJ whole genome shotgun (WGS) entry which is preliminary data.</text>
</comment>
<dbReference type="InterPro" id="IPR000594">
    <property type="entry name" value="ThiF_NAD_FAD-bd"/>
</dbReference>
<dbReference type="EMBL" id="BSUK01000001">
    <property type="protein sequence ID" value="GMA22500.1"/>
    <property type="molecule type" value="Genomic_DNA"/>
</dbReference>
<proteinExistence type="predicted"/>
<organism evidence="3 4">
    <name type="scientific">Luteimicrobium album</name>
    <dbReference type="NCBI Taxonomy" id="1054550"/>
    <lineage>
        <taxon>Bacteria</taxon>
        <taxon>Bacillati</taxon>
        <taxon>Actinomycetota</taxon>
        <taxon>Actinomycetes</taxon>
        <taxon>Micrococcales</taxon>
        <taxon>Luteimicrobium</taxon>
    </lineage>
</organism>
<dbReference type="Pfam" id="PF00899">
    <property type="entry name" value="ThiF"/>
    <property type="match status" value="1"/>
</dbReference>
<dbReference type="Proteomes" id="UP001157091">
    <property type="component" value="Unassembled WGS sequence"/>
</dbReference>
<dbReference type="SUPFAM" id="SSF69572">
    <property type="entry name" value="Activating enzymes of the ubiquitin-like proteins"/>
    <property type="match status" value="1"/>
</dbReference>
<sequence length="412" mass="42872">MAAPSARTSTTTRLERLRLRPGLEVLWRSTGELQLGSDPRSAVRLDGLAPHETRWLSTTGDKPLLVSATRVGVDADRARDLVALLDRAGVTVGPHRSATVTAPGAGAGDAPALGAVHVRDGLDVLERRARRTVLVSGTGRTGAALARTLATAGVGALLLQDARPVLASDVGVGGLVLADVGERRDESLAAHLAASSPATVVRTGNAATSGEPDLVVLVSHRAHDVARATRLVAAGTDHLAVVLEEAGAVVGPLVVPGRTPCLRCVDLHRRDADSRWPTMAVQLRQRYEGAAAPEETVTAATAAALAAGQALAHLDGVPATTLSATLELGLPAAVPGHDRGTRIHDAGATVWIYLSISESRSSPCLRPPRRAAPCAAGHGRAWSRRPHRPRRPDRPTRPTARGARSRRPGSPP</sequence>
<evidence type="ECO:0000313" key="3">
    <source>
        <dbReference type="EMBL" id="GMA22500.1"/>
    </source>
</evidence>
<accession>A0ABQ6HY56</accession>
<evidence type="ECO:0000313" key="4">
    <source>
        <dbReference type="Proteomes" id="UP001157091"/>
    </source>
</evidence>
<name>A0ABQ6HY56_9MICO</name>
<feature type="compositionally biased region" description="Basic residues" evidence="1">
    <location>
        <begin position="403"/>
        <end position="412"/>
    </location>
</feature>
<keyword evidence="4" id="KW-1185">Reference proteome</keyword>
<feature type="region of interest" description="Disordered" evidence="1">
    <location>
        <begin position="360"/>
        <end position="412"/>
    </location>
</feature>
<dbReference type="RefSeq" id="WP_431310208.1">
    <property type="nucleotide sequence ID" value="NZ_BSUK01000001.1"/>
</dbReference>
<gene>
    <name evidence="3" type="ORF">GCM10025864_02590</name>
</gene>
<dbReference type="Gene3D" id="3.40.50.720">
    <property type="entry name" value="NAD(P)-binding Rossmann-like Domain"/>
    <property type="match status" value="1"/>
</dbReference>
<reference evidence="4" key="1">
    <citation type="journal article" date="2019" name="Int. J. Syst. Evol. Microbiol.">
        <title>The Global Catalogue of Microorganisms (GCM) 10K type strain sequencing project: providing services to taxonomists for standard genome sequencing and annotation.</title>
        <authorList>
            <consortium name="The Broad Institute Genomics Platform"/>
            <consortium name="The Broad Institute Genome Sequencing Center for Infectious Disease"/>
            <person name="Wu L."/>
            <person name="Ma J."/>
        </authorList>
    </citation>
    <scope>NUCLEOTIDE SEQUENCE [LARGE SCALE GENOMIC DNA]</scope>
    <source>
        <strain evidence="4">NBRC 106348</strain>
    </source>
</reference>
<feature type="compositionally biased region" description="Low complexity" evidence="1">
    <location>
        <begin position="371"/>
        <end position="380"/>
    </location>
</feature>
<dbReference type="InterPro" id="IPR035985">
    <property type="entry name" value="Ubiquitin-activating_enz"/>
</dbReference>
<evidence type="ECO:0000259" key="2">
    <source>
        <dbReference type="Pfam" id="PF00899"/>
    </source>
</evidence>